<dbReference type="GO" id="GO:0005524">
    <property type="term" value="F:ATP binding"/>
    <property type="evidence" value="ECO:0007669"/>
    <property type="project" value="UniProtKB-UniRule"/>
</dbReference>
<keyword evidence="7" id="KW-0677">Repeat</keyword>
<comment type="subcellular location">
    <subcellularLocation>
        <location evidence="1">Membrane</location>
        <topology evidence="1">Single-pass membrane protein</topology>
    </subcellularLocation>
</comment>
<keyword evidence="23" id="KW-1185">Reference proteome</keyword>
<evidence type="ECO:0000256" key="16">
    <source>
        <dbReference type="ARBA" id="ARBA00047951"/>
    </source>
</evidence>
<comment type="catalytic activity">
    <reaction evidence="16">
        <text>L-threonyl-[protein] + ATP = O-phospho-L-threonyl-[protein] + ADP + H(+)</text>
        <dbReference type="Rhea" id="RHEA:46608"/>
        <dbReference type="Rhea" id="RHEA-COMP:11060"/>
        <dbReference type="Rhea" id="RHEA-COMP:11605"/>
        <dbReference type="ChEBI" id="CHEBI:15378"/>
        <dbReference type="ChEBI" id="CHEBI:30013"/>
        <dbReference type="ChEBI" id="CHEBI:30616"/>
        <dbReference type="ChEBI" id="CHEBI:61977"/>
        <dbReference type="ChEBI" id="CHEBI:456216"/>
    </reaction>
</comment>
<keyword evidence="11 18" id="KW-1133">Transmembrane helix</keyword>
<feature type="signal peptide" evidence="19">
    <location>
        <begin position="1"/>
        <end position="27"/>
    </location>
</feature>
<keyword evidence="14" id="KW-0325">Glycoprotein</keyword>
<evidence type="ECO:0000256" key="2">
    <source>
        <dbReference type="ARBA" id="ARBA00022527"/>
    </source>
</evidence>
<evidence type="ECO:0000313" key="23">
    <source>
        <dbReference type="Proteomes" id="UP000489600"/>
    </source>
</evidence>
<evidence type="ECO:0000256" key="14">
    <source>
        <dbReference type="ARBA" id="ARBA00023180"/>
    </source>
</evidence>
<sequence>MGNCPAWMIFLASALLLVLGNLEVVNAVGCAGSFFNANSTYVQNRDNLFSTLADKVIVNGGFYNASLGNSPNRAYALVLCARGYEQQACMNCVESATRGIQTNCLNRMDSYTWDKDVEDQISCLVRSSNHSTFGNLELRPALIYPSPLSIEPSKNISLFEQQWDGMVNGTIEAATDAETSSVLKYYGAVKAEFTEFENIYMLMQCTPDITSQDCKRCLGECVTLFKTQFWGRQGGEVNRPSCFFRWDPYAFHGAFGNVTRVPAPPRPQAQEKGSSATDKKGKSNRSRVIIAVFVVLTFINILVFIGLIKFFARRRQSYDRINIGSAEYSETDGQFMLRFDFGMILTATDDFSSENKLGQGGFGTVHKGILPNGQEVAVKRLTKGSGQGDEEFKNEVSLLTRLQHRNLVKLLGFCSEGDEEILVYELVPNSSLDHFIFDKEKRSLLTWELRFRIIEGIARGLLYLHEDSQLKIIHRDLKASNILLDAEMNPKVADFGTARLFDADETRAETRRIAGTRGYMAPEYLNHGQISAKSDVYSFGVMLLEMISGERNNSFEGEGIAAFAWKRLVEGKPEIIIDPLLMEDPINEIIKMIQIGLLCVQDNAAKRPTMSSVIVWFGSDTITIPLPKALALTGSQSLSEDGTMSMSNVFTELSSR</sequence>
<evidence type="ECO:0000256" key="5">
    <source>
        <dbReference type="ARBA" id="ARBA00022692"/>
    </source>
</evidence>
<dbReference type="GO" id="GO:0004674">
    <property type="term" value="F:protein serine/threonine kinase activity"/>
    <property type="evidence" value="ECO:0007669"/>
    <property type="project" value="UniProtKB-KW"/>
</dbReference>
<comment type="caution">
    <text evidence="22">The sequence shown here is derived from an EMBL/GenBank/DDBJ whole genome shotgun (WGS) entry which is preliminary data.</text>
</comment>
<dbReference type="FunFam" id="3.30.430.20:FF:000009">
    <property type="entry name" value="Cysteine-rich receptor-like protein kinase 28"/>
    <property type="match status" value="1"/>
</dbReference>
<evidence type="ECO:0000256" key="9">
    <source>
        <dbReference type="ARBA" id="ARBA00022777"/>
    </source>
</evidence>
<proteinExistence type="predicted"/>
<dbReference type="GO" id="GO:0005886">
    <property type="term" value="C:plasma membrane"/>
    <property type="evidence" value="ECO:0007669"/>
    <property type="project" value="TreeGrafter"/>
</dbReference>
<dbReference type="OrthoDB" id="1043702at2759"/>
<keyword evidence="5 18" id="KW-0812">Transmembrane</keyword>
<feature type="domain" description="Protein kinase" evidence="20">
    <location>
        <begin position="351"/>
        <end position="617"/>
    </location>
</feature>
<dbReference type="Proteomes" id="UP000489600">
    <property type="component" value="Unassembled WGS sequence"/>
</dbReference>
<keyword evidence="13" id="KW-0675">Receptor</keyword>
<dbReference type="InterPro" id="IPR017441">
    <property type="entry name" value="Protein_kinase_ATP_BS"/>
</dbReference>
<dbReference type="FunFam" id="1.10.510.10:FF:000343">
    <property type="entry name" value="Cysteine-rich receptor-like protein kinase 28"/>
    <property type="match status" value="1"/>
</dbReference>
<evidence type="ECO:0000259" key="20">
    <source>
        <dbReference type="PROSITE" id="PS50011"/>
    </source>
</evidence>
<dbReference type="PROSITE" id="PS50011">
    <property type="entry name" value="PROTEIN_KINASE_DOM"/>
    <property type="match status" value="1"/>
</dbReference>
<dbReference type="CDD" id="cd23509">
    <property type="entry name" value="Gnk2-like"/>
    <property type="match status" value="2"/>
</dbReference>
<dbReference type="InterPro" id="IPR002902">
    <property type="entry name" value="GNK2"/>
</dbReference>
<gene>
    <name evidence="22" type="ORF">ANE_LOCUS16005</name>
</gene>
<keyword evidence="10 17" id="KW-0067">ATP-binding</keyword>
<dbReference type="FunFam" id="3.30.200.20:FF:000142">
    <property type="entry name" value="Cysteine-rich receptor-like protein kinase 10"/>
    <property type="match status" value="1"/>
</dbReference>
<keyword evidence="9" id="KW-0418">Kinase</keyword>
<dbReference type="InterPro" id="IPR001245">
    <property type="entry name" value="Ser-Thr/Tyr_kinase_cat_dom"/>
</dbReference>
<dbReference type="Gene3D" id="3.30.200.20">
    <property type="entry name" value="Phosphorylase Kinase, domain 1"/>
    <property type="match status" value="1"/>
</dbReference>
<evidence type="ECO:0000256" key="7">
    <source>
        <dbReference type="ARBA" id="ARBA00022737"/>
    </source>
</evidence>
<protein>
    <recommendedName>
        <fullName evidence="24">Cysteine-rich receptor-like protein kinase 39</fullName>
    </recommendedName>
</protein>
<feature type="binding site" evidence="17">
    <location>
        <position position="379"/>
    </location>
    <ligand>
        <name>ATP</name>
        <dbReference type="ChEBI" id="CHEBI:30616"/>
    </ligand>
</feature>
<reference evidence="22" key="1">
    <citation type="submission" date="2019-07" db="EMBL/GenBank/DDBJ databases">
        <authorList>
            <person name="Dittberner H."/>
        </authorList>
    </citation>
    <scope>NUCLEOTIDE SEQUENCE [LARGE SCALE GENOMIC DNA]</scope>
</reference>
<dbReference type="EMBL" id="CABITT030000005">
    <property type="protein sequence ID" value="VVB05561.1"/>
    <property type="molecule type" value="Genomic_DNA"/>
</dbReference>
<evidence type="ECO:0000256" key="10">
    <source>
        <dbReference type="ARBA" id="ARBA00022840"/>
    </source>
</evidence>
<dbReference type="SMART" id="SM00220">
    <property type="entry name" value="S_TKc"/>
    <property type="match status" value="1"/>
</dbReference>
<dbReference type="PANTHER" id="PTHR27002">
    <property type="entry name" value="RECEPTOR-LIKE SERINE/THREONINE-PROTEIN KINASE SD1-8"/>
    <property type="match status" value="1"/>
</dbReference>
<evidence type="ECO:0000256" key="15">
    <source>
        <dbReference type="ARBA" id="ARBA00047558"/>
    </source>
</evidence>
<evidence type="ECO:0000256" key="17">
    <source>
        <dbReference type="PROSITE-ProRule" id="PRU10141"/>
    </source>
</evidence>
<dbReference type="Gene3D" id="1.10.510.10">
    <property type="entry name" value="Transferase(Phosphotransferase) domain 1"/>
    <property type="match status" value="1"/>
</dbReference>
<evidence type="ECO:0000259" key="21">
    <source>
        <dbReference type="PROSITE" id="PS51473"/>
    </source>
</evidence>
<comment type="catalytic activity">
    <reaction evidence="15">
        <text>L-seryl-[protein] + ATP = O-phospho-L-seryl-[protein] + ADP + H(+)</text>
        <dbReference type="Rhea" id="RHEA:17989"/>
        <dbReference type="Rhea" id="RHEA-COMP:9863"/>
        <dbReference type="Rhea" id="RHEA-COMP:11604"/>
        <dbReference type="ChEBI" id="CHEBI:15378"/>
        <dbReference type="ChEBI" id="CHEBI:29999"/>
        <dbReference type="ChEBI" id="CHEBI:30616"/>
        <dbReference type="ChEBI" id="CHEBI:83421"/>
        <dbReference type="ChEBI" id="CHEBI:456216"/>
    </reaction>
</comment>
<dbReference type="InterPro" id="IPR038408">
    <property type="entry name" value="GNK2_sf"/>
</dbReference>
<feature type="chain" id="PRO_5022120653" description="Cysteine-rich receptor-like protein kinase 39" evidence="19">
    <location>
        <begin position="28"/>
        <end position="656"/>
    </location>
</feature>
<evidence type="ECO:0000256" key="1">
    <source>
        <dbReference type="ARBA" id="ARBA00004167"/>
    </source>
</evidence>
<feature type="domain" description="Gnk2-homologous" evidence="21">
    <location>
        <begin position="144"/>
        <end position="251"/>
    </location>
</feature>
<keyword evidence="4" id="KW-0808">Transferase</keyword>
<dbReference type="PROSITE" id="PS00107">
    <property type="entry name" value="PROTEIN_KINASE_ATP"/>
    <property type="match status" value="1"/>
</dbReference>
<evidence type="ECO:0000256" key="8">
    <source>
        <dbReference type="ARBA" id="ARBA00022741"/>
    </source>
</evidence>
<dbReference type="AlphaFoldDB" id="A0A565BW17"/>
<dbReference type="InterPro" id="IPR008271">
    <property type="entry name" value="Ser/Thr_kinase_AS"/>
</dbReference>
<dbReference type="Pfam" id="PF07714">
    <property type="entry name" value="PK_Tyr_Ser-Thr"/>
    <property type="match status" value="1"/>
</dbReference>
<evidence type="ECO:0000256" key="6">
    <source>
        <dbReference type="ARBA" id="ARBA00022729"/>
    </source>
</evidence>
<dbReference type="Gene3D" id="3.30.430.20">
    <property type="entry name" value="Gnk2 domain, C-X8-C-X2-C motif"/>
    <property type="match status" value="2"/>
</dbReference>
<feature type="domain" description="Gnk2-homologous" evidence="21">
    <location>
        <begin position="23"/>
        <end position="132"/>
    </location>
</feature>
<dbReference type="PANTHER" id="PTHR27002:SF987">
    <property type="entry name" value="CYSTEINE-RICH RECEPTOR-LIKE PROTEIN KINASE 39"/>
    <property type="match status" value="1"/>
</dbReference>
<keyword evidence="6 19" id="KW-0732">Signal</keyword>
<evidence type="ECO:0000256" key="19">
    <source>
        <dbReference type="SAM" id="SignalP"/>
    </source>
</evidence>
<evidence type="ECO:0000313" key="22">
    <source>
        <dbReference type="EMBL" id="VVB05561.1"/>
    </source>
</evidence>
<keyword evidence="3" id="KW-0597">Phosphoprotein</keyword>
<dbReference type="FunFam" id="3.30.430.20:FF:000007">
    <property type="entry name" value="Cysteine-rich receptor-like protein kinase 11"/>
    <property type="match status" value="1"/>
</dbReference>
<evidence type="ECO:0000256" key="11">
    <source>
        <dbReference type="ARBA" id="ARBA00022989"/>
    </source>
</evidence>
<dbReference type="SUPFAM" id="SSF56112">
    <property type="entry name" value="Protein kinase-like (PK-like)"/>
    <property type="match status" value="1"/>
</dbReference>
<keyword evidence="12 18" id="KW-0472">Membrane</keyword>
<evidence type="ECO:0000256" key="18">
    <source>
        <dbReference type="SAM" id="Phobius"/>
    </source>
</evidence>
<organism evidence="22 23">
    <name type="scientific">Arabis nemorensis</name>
    <dbReference type="NCBI Taxonomy" id="586526"/>
    <lineage>
        <taxon>Eukaryota</taxon>
        <taxon>Viridiplantae</taxon>
        <taxon>Streptophyta</taxon>
        <taxon>Embryophyta</taxon>
        <taxon>Tracheophyta</taxon>
        <taxon>Spermatophyta</taxon>
        <taxon>Magnoliopsida</taxon>
        <taxon>eudicotyledons</taxon>
        <taxon>Gunneridae</taxon>
        <taxon>Pentapetalae</taxon>
        <taxon>rosids</taxon>
        <taxon>malvids</taxon>
        <taxon>Brassicales</taxon>
        <taxon>Brassicaceae</taxon>
        <taxon>Arabideae</taxon>
        <taxon>Arabis</taxon>
    </lineage>
</organism>
<dbReference type="InterPro" id="IPR000719">
    <property type="entry name" value="Prot_kinase_dom"/>
</dbReference>
<dbReference type="InterPro" id="IPR011009">
    <property type="entry name" value="Kinase-like_dom_sf"/>
</dbReference>
<accession>A0A565BW17</accession>
<evidence type="ECO:0000256" key="12">
    <source>
        <dbReference type="ARBA" id="ARBA00023136"/>
    </source>
</evidence>
<evidence type="ECO:0000256" key="4">
    <source>
        <dbReference type="ARBA" id="ARBA00022679"/>
    </source>
</evidence>
<dbReference type="PROSITE" id="PS51473">
    <property type="entry name" value="GNK2"/>
    <property type="match status" value="2"/>
</dbReference>
<evidence type="ECO:0008006" key="24">
    <source>
        <dbReference type="Google" id="ProtNLM"/>
    </source>
</evidence>
<feature type="transmembrane region" description="Helical" evidence="18">
    <location>
        <begin position="288"/>
        <end position="312"/>
    </location>
</feature>
<dbReference type="CDD" id="cd14066">
    <property type="entry name" value="STKc_IRAK"/>
    <property type="match status" value="1"/>
</dbReference>
<dbReference type="GO" id="GO:0009737">
    <property type="term" value="P:response to abscisic acid"/>
    <property type="evidence" value="ECO:0007669"/>
    <property type="project" value="UniProtKB-ARBA"/>
</dbReference>
<dbReference type="Pfam" id="PF01657">
    <property type="entry name" value="Stress-antifung"/>
    <property type="match status" value="2"/>
</dbReference>
<evidence type="ECO:0000256" key="3">
    <source>
        <dbReference type="ARBA" id="ARBA00022553"/>
    </source>
</evidence>
<keyword evidence="8 17" id="KW-0547">Nucleotide-binding</keyword>
<dbReference type="PROSITE" id="PS00108">
    <property type="entry name" value="PROTEIN_KINASE_ST"/>
    <property type="match status" value="1"/>
</dbReference>
<evidence type="ECO:0000256" key="13">
    <source>
        <dbReference type="ARBA" id="ARBA00023170"/>
    </source>
</evidence>
<keyword evidence="2" id="KW-0723">Serine/threonine-protein kinase</keyword>
<name>A0A565BW17_9BRAS</name>